<keyword evidence="5" id="KW-1185">Reference proteome</keyword>
<dbReference type="AlphaFoldDB" id="A0A8G2A3T8"/>
<proteinExistence type="predicted"/>
<reference evidence="3 4" key="1">
    <citation type="submission" date="2016-05" db="EMBL/GenBank/DDBJ databases">
        <authorList>
            <consortium name="Pathogen Informatics"/>
        </authorList>
    </citation>
    <scope>NUCLEOTIDE SEQUENCE [LARGE SCALE GENOMIC DNA]</scope>
    <source>
        <strain evidence="3 4">2880STDY5682802</strain>
    </source>
</reference>
<dbReference type="EMBL" id="FLAC01000046">
    <property type="protein sequence ID" value="SAQ14925.1"/>
    <property type="molecule type" value="Genomic_DNA"/>
</dbReference>
<name>A0A8G2A3T8_RAOPL</name>
<evidence type="ECO:0000313" key="5">
    <source>
        <dbReference type="Proteomes" id="UP001293169"/>
    </source>
</evidence>
<keyword evidence="1" id="KW-0472">Membrane</keyword>
<evidence type="ECO:0000256" key="1">
    <source>
        <dbReference type="SAM" id="Phobius"/>
    </source>
</evidence>
<gene>
    <name evidence="3" type="ORF">SAMEA2273876_05580</name>
    <name evidence="2" type="ORF">U5E74_28645</name>
</gene>
<feature type="transmembrane region" description="Helical" evidence="1">
    <location>
        <begin position="7"/>
        <end position="28"/>
    </location>
</feature>
<keyword evidence="1" id="KW-1133">Transmembrane helix</keyword>
<dbReference type="Proteomes" id="UP001293169">
    <property type="component" value="Unassembled WGS sequence"/>
</dbReference>
<keyword evidence="1" id="KW-0812">Transmembrane</keyword>
<evidence type="ECO:0000313" key="4">
    <source>
        <dbReference type="Proteomes" id="UP000078124"/>
    </source>
</evidence>
<dbReference type="RefSeq" id="WP_040118412.1">
    <property type="nucleotide sequence ID" value="NZ_ABZSJN020000689.1"/>
</dbReference>
<sequence length="129" mass="14923">MMVFLKRYGFLFIPPVYWFIYLGARLTYNGLAGEFTPEFFQSIRHDGVFIICGLLAFYFCCLRIEVSDGELSGVLFLCIISFHVIPLVITLIFCLWQGAILWDVICAWQIGTSMLLLFFIPVLTFYYGN</sequence>
<feature type="transmembrane region" description="Helical" evidence="1">
    <location>
        <begin position="73"/>
        <end position="102"/>
    </location>
</feature>
<evidence type="ECO:0000313" key="3">
    <source>
        <dbReference type="EMBL" id="SAQ14925.1"/>
    </source>
</evidence>
<feature type="transmembrane region" description="Helical" evidence="1">
    <location>
        <begin position="48"/>
        <end position="66"/>
    </location>
</feature>
<dbReference type="GeneID" id="57431702"/>
<accession>A0A8G2A3T8</accession>
<organism evidence="3 4">
    <name type="scientific">Raoultella planticola</name>
    <name type="common">Klebsiella planticola</name>
    <dbReference type="NCBI Taxonomy" id="575"/>
    <lineage>
        <taxon>Bacteria</taxon>
        <taxon>Pseudomonadati</taxon>
        <taxon>Pseudomonadota</taxon>
        <taxon>Gammaproteobacteria</taxon>
        <taxon>Enterobacterales</taxon>
        <taxon>Enterobacteriaceae</taxon>
        <taxon>Klebsiella/Raoultella group</taxon>
        <taxon>Raoultella</taxon>
    </lineage>
</organism>
<protein>
    <submittedName>
        <fullName evidence="3">Uncharacterized protein</fullName>
    </submittedName>
</protein>
<dbReference type="Proteomes" id="UP000078124">
    <property type="component" value="Unassembled WGS sequence"/>
</dbReference>
<feature type="transmembrane region" description="Helical" evidence="1">
    <location>
        <begin position="108"/>
        <end position="128"/>
    </location>
</feature>
<dbReference type="EMBL" id="JAXUDK010000039">
    <property type="protein sequence ID" value="MDZ7469554.1"/>
    <property type="molecule type" value="Genomic_DNA"/>
</dbReference>
<comment type="caution">
    <text evidence="3">The sequence shown here is derived from an EMBL/GenBank/DDBJ whole genome shotgun (WGS) entry which is preliminary data.</text>
</comment>
<reference evidence="2 5" key="2">
    <citation type="submission" date="2023-12" db="EMBL/GenBank/DDBJ databases">
        <title>N/s.</title>
        <authorList>
            <person name="Dale J."/>
        </authorList>
    </citation>
    <scope>NUCLEOTIDE SEQUENCE [LARGE SCALE GENOMIC DNA]</scope>
    <source>
        <strain evidence="2 5">2023EL-01226</strain>
    </source>
</reference>
<evidence type="ECO:0000313" key="2">
    <source>
        <dbReference type="EMBL" id="MDZ7469554.1"/>
    </source>
</evidence>